<dbReference type="GO" id="GO:0003723">
    <property type="term" value="F:RNA binding"/>
    <property type="evidence" value="ECO:0007669"/>
    <property type="project" value="UniProtKB-UniRule"/>
</dbReference>
<keyword evidence="1" id="KW-0677">Repeat</keyword>
<protein>
    <submittedName>
        <fullName evidence="5">ESRP2 protein</fullName>
    </submittedName>
</protein>
<dbReference type="AlphaFoldDB" id="A0A812IPC0"/>
<evidence type="ECO:0000313" key="5">
    <source>
        <dbReference type="EMBL" id="CAE7150586.1"/>
    </source>
</evidence>
<gene>
    <name evidence="5" type="primary">ESRP2</name>
    <name evidence="5" type="ORF">SNEC2469_LOCUS169</name>
</gene>
<evidence type="ECO:0000259" key="4">
    <source>
        <dbReference type="PROSITE" id="PS50102"/>
    </source>
</evidence>
<evidence type="ECO:0000313" key="6">
    <source>
        <dbReference type="Proteomes" id="UP000601435"/>
    </source>
</evidence>
<keyword evidence="2 3" id="KW-0694">RNA-binding</keyword>
<keyword evidence="6" id="KW-1185">Reference proteome</keyword>
<dbReference type="InterPro" id="IPR035979">
    <property type="entry name" value="RBD_domain_sf"/>
</dbReference>
<dbReference type="SMART" id="SM00360">
    <property type="entry name" value="RRM"/>
    <property type="match status" value="1"/>
</dbReference>
<evidence type="ECO:0000256" key="2">
    <source>
        <dbReference type="ARBA" id="ARBA00022884"/>
    </source>
</evidence>
<comment type="caution">
    <text evidence="5">The sequence shown here is derived from an EMBL/GenBank/DDBJ whole genome shotgun (WGS) entry which is preliminary data.</text>
</comment>
<dbReference type="InterPro" id="IPR012677">
    <property type="entry name" value="Nucleotide-bd_a/b_plait_sf"/>
</dbReference>
<proteinExistence type="predicted"/>
<dbReference type="PANTHER" id="PTHR13976">
    <property type="entry name" value="HETEROGENEOUS NUCLEAR RIBONUCLEOPROTEIN-RELATED"/>
    <property type="match status" value="1"/>
</dbReference>
<dbReference type="Pfam" id="PF00076">
    <property type="entry name" value="RRM_1"/>
    <property type="match status" value="1"/>
</dbReference>
<accession>A0A812IPC0</accession>
<organism evidence="5 6">
    <name type="scientific">Symbiodinium necroappetens</name>
    <dbReference type="NCBI Taxonomy" id="1628268"/>
    <lineage>
        <taxon>Eukaryota</taxon>
        <taxon>Sar</taxon>
        <taxon>Alveolata</taxon>
        <taxon>Dinophyceae</taxon>
        <taxon>Suessiales</taxon>
        <taxon>Symbiodiniaceae</taxon>
        <taxon>Symbiodinium</taxon>
    </lineage>
</organism>
<dbReference type="EMBL" id="CAJNJA010000002">
    <property type="protein sequence ID" value="CAE7150586.1"/>
    <property type="molecule type" value="Genomic_DNA"/>
</dbReference>
<feature type="domain" description="RRM" evidence="4">
    <location>
        <begin position="120"/>
        <end position="200"/>
    </location>
</feature>
<dbReference type="InterPro" id="IPR000504">
    <property type="entry name" value="RRM_dom"/>
</dbReference>
<sequence>MNSEPDQLSTEASNYVPPPVPLVPCLAVAPPIWGFQQWLQVAPGMWCGMYVEPSVCFPAGFSSVPMFSVPKMDSFPAPCLITSDESGSTDITDQDEFAGLDAGTASSTTCEDCPEDEESDAVELRGLPFSTTLEDIRGFLKEHAAQLADAGIVLSVMRDGRPSGLANVHFRTKEASLRAIDALHMQELGGRYIEVGFRAESLQARRQKARGTAAEREESPVTPRCKTPAFILRTPSPPRFWKQESNQDASSFLGAMKATGGEFMVPEMYVKVQLKHYHSSPSKTRGRCHLSQLLSQRSELRRDGAFGSDR</sequence>
<dbReference type="SUPFAM" id="SSF54928">
    <property type="entry name" value="RNA-binding domain, RBD"/>
    <property type="match status" value="1"/>
</dbReference>
<evidence type="ECO:0000256" key="3">
    <source>
        <dbReference type="PROSITE-ProRule" id="PRU00176"/>
    </source>
</evidence>
<dbReference type="Gene3D" id="3.30.70.330">
    <property type="match status" value="1"/>
</dbReference>
<evidence type="ECO:0000256" key="1">
    <source>
        <dbReference type="ARBA" id="ARBA00022737"/>
    </source>
</evidence>
<name>A0A812IPC0_9DINO</name>
<reference evidence="5" key="1">
    <citation type="submission" date="2021-02" db="EMBL/GenBank/DDBJ databases">
        <authorList>
            <person name="Dougan E. K."/>
            <person name="Rhodes N."/>
            <person name="Thang M."/>
            <person name="Chan C."/>
        </authorList>
    </citation>
    <scope>NUCLEOTIDE SEQUENCE</scope>
</reference>
<dbReference type="InterPro" id="IPR050666">
    <property type="entry name" value="ESRP"/>
</dbReference>
<dbReference type="OrthoDB" id="431068at2759"/>
<dbReference type="Proteomes" id="UP000601435">
    <property type="component" value="Unassembled WGS sequence"/>
</dbReference>
<dbReference type="PROSITE" id="PS50102">
    <property type="entry name" value="RRM"/>
    <property type="match status" value="1"/>
</dbReference>